<dbReference type="EMBL" id="CP009687">
    <property type="protein sequence ID" value="AKL96442.1"/>
    <property type="molecule type" value="Genomic_DNA"/>
</dbReference>
<dbReference type="PATRIC" id="fig|84022.5.peg.3875"/>
<dbReference type="PANTHER" id="PTHR33744">
    <property type="entry name" value="CARBOHYDRATE DIACID REGULATOR"/>
    <property type="match status" value="1"/>
</dbReference>
<keyword evidence="3" id="KW-1185">Reference proteome</keyword>
<gene>
    <name evidence="2" type="primary">cdaR2</name>
    <name evidence="2" type="ORF">CACET_c29980</name>
</gene>
<dbReference type="PANTHER" id="PTHR33744:SF1">
    <property type="entry name" value="DNA-BINDING TRANSCRIPTIONAL ACTIVATOR ADER"/>
    <property type="match status" value="1"/>
</dbReference>
<reference evidence="2 3" key="1">
    <citation type="submission" date="2014-10" db="EMBL/GenBank/DDBJ databases">
        <title>Genome sequence of Clostridium aceticum DSM 1496.</title>
        <authorList>
            <person name="Poehlein A."/>
            <person name="Schiel-Bengelsdorf B."/>
            <person name="Gottschalk G."/>
            <person name="Duerre P."/>
            <person name="Daniel R."/>
        </authorList>
    </citation>
    <scope>NUCLEOTIDE SEQUENCE [LARGE SCALE GENOMIC DNA]</scope>
    <source>
        <strain evidence="2 3">DSM 1496</strain>
    </source>
</reference>
<dbReference type="InterPro" id="IPR042070">
    <property type="entry name" value="PucR_C-HTH_sf"/>
</dbReference>
<evidence type="ECO:0000313" key="3">
    <source>
        <dbReference type="Proteomes" id="UP000035704"/>
    </source>
</evidence>
<dbReference type="Gene3D" id="1.10.10.2840">
    <property type="entry name" value="PucR C-terminal helix-turn-helix domain"/>
    <property type="match status" value="1"/>
</dbReference>
<dbReference type="KEGG" id="cace:CACET_c29980"/>
<sequence>MQCLEMIRLLQEEHIISVYDNINNMGDLIILDVVFLIDDPVSWSDHTLYIGNLSQLESPPDRPIMLLTANRSSLENILPKESFCGIIKSEDTRKVYQLAKDILYEDLKSEAILFKVTQAALHGKNIISLINTAASLIGNALILVDPTMKILAYSTTFDIKDFFWLDSIKRNHCSLEFMQKVRSNKDMQEWSKNGEESRIITLEGDIQPKLVTRITQNGHLIGALVMIVHHTPIKPSHSKQLPQIGKILFETFNSGFRDGTYQSFYSSILFHILSGDELSDTFDPMTMSKLDFPQEMTVVVARFITRIENRYLNRTVGLKLEKIFPKGYLVQFKNYIGILVPSISSKQRNALSELASDEEIYIGISWPFKNILDFRRYFAQAVVSIKQAQSFEETNEVVDYTNYSFYDLLHHCTDKISLQNYCHPALQILKEYDLCNKTQLYITLKTFLNSNRNLGTTGESLFLHRNSVTYRINRIIEVTGLNLNDINTVYSLVDSFRIEAFLEAADIFNS</sequence>
<organism evidence="2 3">
    <name type="scientific">Clostridium aceticum</name>
    <dbReference type="NCBI Taxonomy" id="84022"/>
    <lineage>
        <taxon>Bacteria</taxon>
        <taxon>Bacillati</taxon>
        <taxon>Bacillota</taxon>
        <taxon>Clostridia</taxon>
        <taxon>Eubacteriales</taxon>
        <taxon>Clostridiaceae</taxon>
        <taxon>Clostridium</taxon>
    </lineage>
</organism>
<evidence type="ECO:0000313" key="2">
    <source>
        <dbReference type="EMBL" id="AKL96442.1"/>
    </source>
</evidence>
<dbReference type="STRING" id="84022.CACET_c29980"/>
<dbReference type="InterPro" id="IPR051448">
    <property type="entry name" value="CdaR-like_regulators"/>
</dbReference>
<protein>
    <submittedName>
        <fullName evidence="2">Carbohydrate diacid regulator</fullName>
    </submittedName>
</protein>
<dbReference type="InterPro" id="IPR025736">
    <property type="entry name" value="PucR_C-HTH_dom"/>
</dbReference>
<dbReference type="OrthoDB" id="212459at2"/>
<proteinExistence type="predicted"/>
<dbReference type="Proteomes" id="UP000035704">
    <property type="component" value="Chromosome"/>
</dbReference>
<evidence type="ECO:0000259" key="1">
    <source>
        <dbReference type="Pfam" id="PF13556"/>
    </source>
</evidence>
<accession>A0A0D8IAV2</accession>
<dbReference type="RefSeq" id="WP_044824520.1">
    <property type="nucleotide sequence ID" value="NZ_CP009687.1"/>
</dbReference>
<name>A0A0D8IAV2_9CLOT</name>
<dbReference type="Pfam" id="PF13556">
    <property type="entry name" value="HTH_30"/>
    <property type="match status" value="1"/>
</dbReference>
<dbReference type="AlphaFoldDB" id="A0A0D8IAV2"/>
<feature type="domain" description="PucR C-terminal helix-turn-helix" evidence="1">
    <location>
        <begin position="442"/>
        <end position="492"/>
    </location>
</feature>